<dbReference type="CDD" id="cd06558">
    <property type="entry name" value="crotonase-like"/>
    <property type="match status" value="1"/>
</dbReference>
<proteinExistence type="predicted"/>
<dbReference type="AlphaFoldDB" id="A0A7Z0WP23"/>
<dbReference type="InterPro" id="IPR029045">
    <property type="entry name" value="ClpP/crotonase-like_dom_sf"/>
</dbReference>
<dbReference type="OrthoDB" id="9775794at2"/>
<organism evidence="1 2">
    <name type="scientific">Actinophytocola xinjiangensis</name>
    <dbReference type="NCBI Taxonomy" id="485602"/>
    <lineage>
        <taxon>Bacteria</taxon>
        <taxon>Bacillati</taxon>
        <taxon>Actinomycetota</taxon>
        <taxon>Actinomycetes</taxon>
        <taxon>Pseudonocardiales</taxon>
        <taxon>Pseudonocardiaceae</taxon>
    </lineage>
</organism>
<reference evidence="1 2" key="1">
    <citation type="submission" date="2016-12" db="EMBL/GenBank/DDBJ databases">
        <title>The draft genome sequence of Actinophytocola xinjiangensis.</title>
        <authorList>
            <person name="Wang W."/>
            <person name="Yuan L."/>
        </authorList>
    </citation>
    <scope>NUCLEOTIDE SEQUENCE [LARGE SCALE GENOMIC DNA]</scope>
    <source>
        <strain evidence="1 2">CGMCC 4.4663</strain>
    </source>
</reference>
<evidence type="ECO:0000313" key="2">
    <source>
        <dbReference type="Proteomes" id="UP000185696"/>
    </source>
</evidence>
<evidence type="ECO:0000313" key="1">
    <source>
        <dbReference type="EMBL" id="OLF12078.1"/>
    </source>
</evidence>
<dbReference type="EMBL" id="MSIF01000003">
    <property type="protein sequence ID" value="OLF12078.1"/>
    <property type="molecule type" value="Genomic_DNA"/>
</dbReference>
<sequence length="247" mass="25938">MDISVRDEGPVRVVTLSGPGGVNVVTARAHDRLEEVLTAANQDDGVRVVVLTGTNRTFSVGADIGAFPPAPCDPTEFVARFLAVNALPERLTKPVLAVVHGAATAGGFELALACDWILAAPTARFSLPEARFGLVAGYAAARLAQSVGAHRARRLLLTGETLTATQAVEFGLPVTVTDDPLDAAIAMAAQICRSAPHAVRIIKQRSVAQAGATDPDLQVSLQAYAELWNLPETRSAIAAWRDTRGTN</sequence>
<accession>A0A7Z0WP23</accession>
<dbReference type="SUPFAM" id="SSF52096">
    <property type="entry name" value="ClpP/crotonase"/>
    <property type="match status" value="1"/>
</dbReference>
<dbReference type="Proteomes" id="UP000185696">
    <property type="component" value="Unassembled WGS sequence"/>
</dbReference>
<dbReference type="GO" id="GO:0006635">
    <property type="term" value="P:fatty acid beta-oxidation"/>
    <property type="evidence" value="ECO:0007669"/>
    <property type="project" value="TreeGrafter"/>
</dbReference>
<dbReference type="Gene3D" id="3.90.226.10">
    <property type="entry name" value="2-enoyl-CoA Hydratase, Chain A, domain 1"/>
    <property type="match status" value="1"/>
</dbReference>
<name>A0A7Z0WP23_9PSEU</name>
<keyword evidence="2" id="KW-1185">Reference proteome</keyword>
<dbReference type="RefSeq" id="WP_075132267.1">
    <property type="nucleotide sequence ID" value="NZ_MSIF01000003.1"/>
</dbReference>
<dbReference type="Pfam" id="PF00378">
    <property type="entry name" value="ECH_1"/>
    <property type="match status" value="1"/>
</dbReference>
<dbReference type="PANTHER" id="PTHR11941:SF54">
    <property type="entry name" value="ENOYL-COA HYDRATASE, MITOCHONDRIAL"/>
    <property type="match status" value="1"/>
</dbReference>
<comment type="caution">
    <text evidence="1">The sequence shown here is derived from an EMBL/GenBank/DDBJ whole genome shotgun (WGS) entry which is preliminary data.</text>
</comment>
<dbReference type="GO" id="GO:0003824">
    <property type="term" value="F:catalytic activity"/>
    <property type="evidence" value="ECO:0007669"/>
    <property type="project" value="UniProtKB-ARBA"/>
</dbReference>
<dbReference type="InterPro" id="IPR001753">
    <property type="entry name" value="Enoyl-CoA_hydra/iso"/>
</dbReference>
<evidence type="ECO:0008006" key="3">
    <source>
        <dbReference type="Google" id="ProtNLM"/>
    </source>
</evidence>
<gene>
    <name evidence="1" type="ORF">BLA60_08635</name>
</gene>
<protein>
    <recommendedName>
        <fullName evidence="3">Enoyl-CoA hydratase/carnithine racemase</fullName>
    </recommendedName>
</protein>
<dbReference type="PANTHER" id="PTHR11941">
    <property type="entry name" value="ENOYL-COA HYDRATASE-RELATED"/>
    <property type="match status" value="1"/>
</dbReference>